<dbReference type="InterPro" id="IPR037045">
    <property type="entry name" value="S8pro/Inhibitor_I9_sf"/>
</dbReference>
<dbReference type="Gene3D" id="3.30.70.80">
    <property type="entry name" value="Peptidase S8 propeptide/proteinase inhibitor I9"/>
    <property type="match status" value="1"/>
</dbReference>
<comment type="similarity">
    <text evidence="1">Belongs to the protease inhibitor I9 family.</text>
</comment>
<keyword evidence="4" id="KW-1185">Reference proteome</keyword>
<reference evidence="3 4" key="1">
    <citation type="submission" date="2016-07" db="EMBL/GenBank/DDBJ databases">
        <title>Pervasive Adenine N6-methylation of Active Genes in Fungi.</title>
        <authorList>
            <consortium name="DOE Joint Genome Institute"/>
            <person name="Mondo S.J."/>
            <person name="Dannebaum R.O."/>
            <person name="Kuo R.C."/>
            <person name="Labutti K."/>
            <person name="Haridas S."/>
            <person name="Kuo A."/>
            <person name="Salamov A."/>
            <person name="Ahrendt S.R."/>
            <person name="Lipzen A."/>
            <person name="Sullivan W."/>
            <person name="Andreopoulos W.B."/>
            <person name="Clum A."/>
            <person name="Lindquist E."/>
            <person name="Daum C."/>
            <person name="Ramamoorthy G.K."/>
            <person name="Gryganskyi A."/>
            <person name="Culley D."/>
            <person name="Magnuson J.K."/>
            <person name="James T.Y."/>
            <person name="O'Malley M.A."/>
            <person name="Stajich J.E."/>
            <person name="Spatafora J.W."/>
            <person name="Visel A."/>
            <person name="Grigoriev I.V."/>
        </authorList>
    </citation>
    <scope>NUCLEOTIDE SEQUENCE [LARGE SCALE GENOMIC DNA]</scope>
    <source>
        <strain evidence="3 4">NRRL 1336</strain>
    </source>
</reference>
<dbReference type="InterPro" id="IPR052471">
    <property type="entry name" value="PBI_I9"/>
</dbReference>
<protein>
    <submittedName>
        <fullName evidence="3">Peptidase inhibitor I9</fullName>
    </submittedName>
</protein>
<dbReference type="AlphaFoldDB" id="A0A1X2I0J1"/>
<dbReference type="GO" id="GO:0004866">
    <property type="term" value="F:endopeptidase inhibitor activity"/>
    <property type="evidence" value="ECO:0007669"/>
    <property type="project" value="TreeGrafter"/>
</dbReference>
<evidence type="ECO:0000256" key="1">
    <source>
        <dbReference type="ARBA" id="ARBA00038069"/>
    </source>
</evidence>
<dbReference type="GO" id="GO:0042144">
    <property type="term" value="P:vacuole fusion, non-autophagic"/>
    <property type="evidence" value="ECO:0007669"/>
    <property type="project" value="TreeGrafter"/>
</dbReference>
<dbReference type="PANTHER" id="PTHR28288:SF2">
    <property type="entry name" value="PROTEASE B INHIBITOR 2"/>
    <property type="match status" value="1"/>
</dbReference>
<evidence type="ECO:0000259" key="2">
    <source>
        <dbReference type="Pfam" id="PF05922"/>
    </source>
</evidence>
<organism evidence="3 4">
    <name type="scientific">Absidia repens</name>
    <dbReference type="NCBI Taxonomy" id="90262"/>
    <lineage>
        <taxon>Eukaryota</taxon>
        <taxon>Fungi</taxon>
        <taxon>Fungi incertae sedis</taxon>
        <taxon>Mucoromycota</taxon>
        <taxon>Mucoromycotina</taxon>
        <taxon>Mucoromycetes</taxon>
        <taxon>Mucorales</taxon>
        <taxon>Cunninghamellaceae</taxon>
        <taxon>Absidia</taxon>
    </lineage>
</organism>
<feature type="domain" description="Inhibitor I9" evidence="2">
    <location>
        <begin position="8"/>
        <end position="76"/>
    </location>
</feature>
<dbReference type="SUPFAM" id="SSF54897">
    <property type="entry name" value="Protease propeptides/inhibitors"/>
    <property type="match status" value="1"/>
</dbReference>
<dbReference type="PANTHER" id="PTHR28288">
    <property type="entry name" value="PROTEASE B INHIBITOR 2"/>
    <property type="match status" value="1"/>
</dbReference>
<name>A0A1X2I0J1_9FUNG</name>
<evidence type="ECO:0000313" key="3">
    <source>
        <dbReference type="EMBL" id="ORZ05788.1"/>
    </source>
</evidence>
<comment type="caution">
    <text evidence="3">The sequence shown here is derived from an EMBL/GenBank/DDBJ whole genome shotgun (WGS) entry which is preliminary data.</text>
</comment>
<dbReference type="InterPro" id="IPR010259">
    <property type="entry name" value="S8pro/Inhibitor_I9"/>
</dbReference>
<dbReference type="EMBL" id="MCGE01000042">
    <property type="protein sequence ID" value="ORZ05788.1"/>
    <property type="molecule type" value="Genomic_DNA"/>
</dbReference>
<proteinExistence type="inferred from homology"/>
<evidence type="ECO:0000313" key="4">
    <source>
        <dbReference type="Proteomes" id="UP000193560"/>
    </source>
</evidence>
<sequence>MIDSLDSTYIVALKQGSDAKQVQEAKSDIQAVGGKVLHEFKVGMKGFVVTLPDDQYNTMTTKDYVDFVEADKEMHI</sequence>
<accession>A0A1X2I0J1</accession>
<dbReference type="Pfam" id="PF05922">
    <property type="entry name" value="Inhibitor_I9"/>
    <property type="match status" value="1"/>
</dbReference>
<gene>
    <name evidence="3" type="ORF">BCR42DRAFT_427746</name>
</gene>
<dbReference type="Proteomes" id="UP000193560">
    <property type="component" value="Unassembled WGS sequence"/>
</dbReference>